<dbReference type="PANTHER" id="PTHR33741">
    <property type="entry name" value="TRANSMEMBRANE PROTEIN DDB_G0269096-RELATED"/>
    <property type="match status" value="1"/>
</dbReference>
<evidence type="ECO:0000256" key="2">
    <source>
        <dbReference type="SAM" id="MobiDB-lite"/>
    </source>
</evidence>
<dbReference type="SUPFAM" id="SSF54631">
    <property type="entry name" value="CBS-domain pair"/>
    <property type="match status" value="1"/>
</dbReference>
<feature type="transmembrane region" description="Helical" evidence="3">
    <location>
        <begin position="221"/>
        <end position="238"/>
    </location>
</feature>
<dbReference type="InterPro" id="IPR046342">
    <property type="entry name" value="CBS_dom_sf"/>
</dbReference>
<feature type="domain" description="CBS" evidence="4">
    <location>
        <begin position="314"/>
        <end position="371"/>
    </location>
</feature>
<evidence type="ECO:0000256" key="1">
    <source>
        <dbReference type="PROSITE-ProRule" id="PRU00703"/>
    </source>
</evidence>
<dbReference type="InterPro" id="IPR007065">
    <property type="entry name" value="HPP"/>
</dbReference>
<keyword evidence="3" id="KW-0472">Membrane</keyword>
<evidence type="ECO:0000259" key="4">
    <source>
        <dbReference type="PROSITE" id="PS51371"/>
    </source>
</evidence>
<name>A0A5C0B3W1_9BURK</name>
<evidence type="ECO:0000313" key="5">
    <source>
        <dbReference type="EMBL" id="QEI08624.1"/>
    </source>
</evidence>
<dbReference type="CDD" id="cd04600">
    <property type="entry name" value="CBS_pair_HPP_assoc"/>
    <property type="match status" value="1"/>
</dbReference>
<reference evidence="5 6" key="1">
    <citation type="submission" date="2019-08" db="EMBL/GenBank/DDBJ databases">
        <title>Amphibian skin-associated Pigmentiphaga: genome sequence and occurrence across geography and hosts.</title>
        <authorList>
            <person name="Bletz M.C."/>
            <person name="Bunk B."/>
            <person name="Sproeer C."/>
            <person name="Biwer P."/>
            <person name="Reiter S."/>
            <person name="Rabemananjara F.C.E."/>
            <person name="Schulz S."/>
            <person name="Overmann J."/>
            <person name="Vences M."/>
        </authorList>
    </citation>
    <scope>NUCLEOTIDE SEQUENCE [LARGE SCALE GENOMIC DNA]</scope>
    <source>
        <strain evidence="5 6">Mada1488</strain>
    </source>
</reference>
<dbReference type="InterPro" id="IPR058581">
    <property type="entry name" value="TM_HPP"/>
</dbReference>
<dbReference type="InterPro" id="IPR000644">
    <property type="entry name" value="CBS_dom"/>
</dbReference>
<dbReference type="AlphaFoldDB" id="A0A5C0B3W1"/>
<dbReference type="Gene3D" id="3.10.580.10">
    <property type="entry name" value="CBS-domain"/>
    <property type="match status" value="2"/>
</dbReference>
<keyword evidence="6" id="KW-1185">Reference proteome</keyword>
<dbReference type="Pfam" id="PF00571">
    <property type="entry name" value="CBS"/>
    <property type="match status" value="2"/>
</dbReference>
<feature type="domain" description="CBS" evidence="4">
    <location>
        <begin position="382"/>
        <end position="442"/>
    </location>
</feature>
<gene>
    <name evidence="5" type="ORF">FXN63_24355</name>
</gene>
<accession>A0A5C0B3W1</accession>
<keyword evidence="3" id="KW-1133">Transmembrane helix</keyword>
<keyword evidence="3" id="KW-0812">Transmembrane</keyword>
<dbReference type="SMART" id="SM00116">
    <property type="entry name" value="CBS"/>
    <property type="match status" value="2"/>
</dbReference>
<dbReference type="KEGG" id="pacr:FXN63_24355"/>
<feature type="transmembrane region" description="Helical" evidence="3">
    <location>
        <begin position="197"/>
        <end position="215"/>
    </location>
</feature>
<evidence type="ECO:0000313" key="6">
    <source>
        <dbReference type="Proteomes" id="UP000325161"/>
    </source>
</evidence>
<feature type="transmembrane region" description="Helical" evidence="3">
    <location>
        <begin position="147"/>
        <end position="167"/>
    </location>
</feature>
<protein>
    <submittedName>
        <fullName evidence="5">HPP family protein</fullName>
    </submittedName>
</protein>
<feature type="region of interest" description="Disordered" evidence="2">
    <location>
        <begin position="447"/>
        <end position="474"/>
    </location>
</feature>
<keyword evidence="1" id="KW-0129">CBS domain</keyword>
<dbReference type="Pfam" id="PF04982">
    <property type="entry name" value="TM_HPP"/>
    <property type="match status" value="1"/>
</dbReference>
<dbReference type="Proteomes" id="UP000325161">
    <property type="component" value="Chromosome"/>
</dbReference>
<organism evidence="5 6">
    <name type="scientific">Pigmentiphaga aceris</name>
    <dbReference type="NCBI Taxonomy" id="1940612"/>
    <lineage>
        <taxon>Bacteria</taxon>
        <taxon>Pseudomonadati</taxon>
        <taxon>Pseudomonadota</taxon>
        <taxon>Betaproteobacteria</taxon>
        <taxon>Burkholderiales</taxon>
        <taxon>Alcaligenaceae</taxon>
        <taxon>Pigmentiphaga</taxon>
    </lineage>
</organism>
<proteinExistence type="predicted"/>
<dbReference type="EMBL" id="CP043046">
    <property type="protein sequence ID" value="QEI08624.1"/>
    <property type="molecule type" value="Genomic_DNA"/>
</dbReference>
<sequence>MALVIRGHFARLQAAWRASCQNSPLTHTLAICVDPVCAGTSRIASRCWALTCASRSVACVVPVAGCLCKGATVVGVLGWLRALKPAPVHASWRERLYGSLGAWIGLLCTEWVGRQTLGGFNPWFIAPMGASAVLLFAAPASPLAQPWSIVGGNIVSAIVGVCCFKFLPAGYAAPVAVAVAIGMMFALRCLHPPGGAVALTAVLGGPAVTSLGFGFVLSPVAFNSVVLVLVAILFNGILRRNYLRRQEAPANVHLTRDPPPSARTGLRADDVRQALDEQGDFLDIDEDDLTHIAAEAQRHASERRFADLRCGDIMSRDMVCIGQHEPLEQAWRLLGRHRLQALPVLDAKGALAGVISLRDVITHQGGREAGVQWRDLRVAQCMTREVVTVTESTPLSTLIRPLSDGGLHQIPVLNEARQVVGTVTQSDLVAALYGVVAAPAAMSSVASSTTSSIMPTPSPAASPSTPPLPPSSTS</sequence>
<feature type="compositionally biased region" description="Pro residues" evidence="2">
    <location>
        <begin position="456"/>
        <end position="474"/>
    </location>
</feature>
<dbReference type="PROSITE" id="PS51371">
    <property type="entry name" value="CBS"/>
    <property type="match status" value="2"/>
</dbReference>
<feature type="transmembrane region" description="Helical" evidence="3">
    <location>
        <begin position="120"/>
        <end position="140"/>
    </location>
</feature>
<dbReference type="PANTHER" id="PTHR33741:SF5">
    <property type="entry name" value="TRANSMEMBRANE PROTEIN DDB_G0269096-RELATED"/>
    <property type="match status" value="1"/>
</dbReference>
<evidence type="ECO:0000256" key="3">
    <source>
        <dbReference type="SAM" id="Phobius"/>
    </source>
</evidence>
<dbReference type="OrthoDB" id="9811720at2"/>